<keyword evidence="4" id="KW-0238">DNA-binding</keyword>
<dbReference type="InterPro" id="IPR036390">
    <property type="entry name" value="WH_DNA-bd_sf"/>
</dbReference>
<dbReference type="CDD" id="cd07377">
    <property type="entry name" value="WHTH_GntR"/>
    <property type="match status" value="1"/>
</dbReference>
<keyword evidence="8" id="KW-1185">Reference proteome</keyword>
<gene>
    <name evidence="7" type="ORF">AAG747_06850</name>
</gene>
<feature type="domain" description="HTH gntR-type" evidence="6">
    <location>
        <begin position="3"/>
        <end position="71"/>
    </location>
</feature>
<comment type="similarity">
    <text evidence="1">In the C-terminal section; belongs to the class-I pyridoxal-phosphate-dependent aminotransferase family.</text>
</comment>
<keyword evidence="7" id="KW-0032">Aminotransferase</keyword>
<dbReference type="SUPFAM" id="SSF46785">
    <property type="entry name" value="Winged helix' DNA-binding domain"/>
    <property type="match status" value="1"/>
</dbReference>
<evidence type="ECO:0000256" key="4">
    <source>
        <dbReference type="ARBA" id="ARBA00023125"/>
    </source>
</evidence>
<evidence type="ECO:0000313" key="7">
    <source>
        <dbReference type="EMBL" id="MEN7547617.1"/>
    </source>
</evidence>
<dbReference type="InterPro" id="IPR051446">
    <property type="entry name" value="HTH_trans_reg/aminotransferase"/>
</dbReference>
<evidence type="ECO:0000259" key="6">
    <source>
        <dbReference type="PROSITE" id="PS50949"/>
    </source>
</evidence>
<sequence>MGKFIYQELSDRFEEMIVQGTLKTGDRLPSVRSLSKEEEISISSVYQAYIDLESKGLIEARPKSGYYVKFSPRQMHRITSVNPSKPDRAQKATSLAEEVYTNLKKENLVMLSVNKPDAAVLPVAKLKNSLLQVIRKDPEELLDYNSIYGNESLRRQIARISFSAGITVKSEEIITTSGCLEAIHFALLTVTQPGDKIALESPTYFGLFKAIETAGRIPVEIHSDPLTGIELEALEEAIEEGVKACIVISSFSNPLGASLPDDKRKALVELVTRKNIYLVEDDIYGELYFGNARQKACKAYDTKGHVILCSSFSKSVAPGYRVGWVIPGRYYGEVLNLKMSHSVSTSSLTEIAMAHFLENGRYDLHMRNLRKVLHLQSLQYLQAIHRHFPEDIKVSQPHGGFVVWVELPKGRNTEELYRKALERGISIAPGQLFSQKADLNNYFRLSFGKPFTNEIDMALKVLGELMAE</sequence>
<dbReference type="GO" id="GO:0030170">
    <property type="term" value="F:pyridoxal phosphate binding"/>
    <property type="evidence" value="ECO:0007669"/>
    <property type="project" value="InterPro"/>
</dbReference>
<reference evidence="7 8" key="1">
    <citation type="submission" date="2024-04" db="EMBL/GenBank/DDBJ databases">
        <title>Novel genus in family Flammeovirgaceae.</title>
        <authorList>
            <person name="Nguyen T.H."/>
            <person name="Vuong T.Q."/>
            <person name="Le H."/>
            <person name="Kim S.-G."/>
        </authorList>
    </citation>
    <scope>NUCLEOTIDE SEQUENCE [LARGE SCALE GENOMIC DNA]</scope>
    <source>
        <strain evidence="7 8">JCM 23209</strain>
    </source>
</reference>
<comment type="caution">
    <text evidence="7">The sequence shown here is derived from an EMBL/GenBank/DDBJ whole genome shotgun (WGS) entry which is preliminary data.</text>
</comment>
<dbReference type="InterPro" id="IPR015421">
    <property type="entry name" value="PyrdxlP-dep_Trfase_major"/>
</dbReference>
<dbReference type="GO" id="GO:0003677">
    <property type="term" value="F:DNA binding"/>
    <property type="evidence" value="ECO:0007669"/>
    <property type="project" value="UniProtKB-KW"/>
</dbReference>
<dbReference type="CDD" id="cd00609">
    <property type="entry name" value="AAT_like"/>
    <property type="match status" value="1"/>
</dbReference>
<proteinExistence type="inferred from homology"/>
<dbReference type="AlphaFoldDB" id="A0AAW9RRR4"/>
<keyword evidence="2" id="KW-0663">Pyridoxal phosphate</keyword>
<dbReference type="PROSITE" id="PS50949">
    <property type="entry name" value="HTH_GNTR"/>
    <property type="match status" value="1"/>
</dbReference>
<dbReference type="SMART" id="SM00345">
    <property type="entry name" value="HTH_GNTR"/>
    <property type="match status" value="1"/>
</dbReference>
<dbReference type="PANTHER" id="PTHR46577:SF2">
    <property type="entry name" value="TRANSCRIPTIONAL REGULATORY PROTEIN"/>
    <property type="match status" value="1"/>
</dbReference>
<evidence type="ECO:0000256" key="1">
    <source>
        <dbReference type="ARBA" id="ARBA00005384"/>
    </source>
</evidence>
<dbReference type="RefSeq" id="WP_346820404.1">
    <property type="nucleotide sequence ID" value="NZ_JBDKWZ010000003.1"/>
</dbReference>
<protein>
    <submittedName>
        <fullName evidence="7">PLP-dependent aminotransferase family protein</fullName>
    </submittedName>
</protein>
<dbReference type="Gene3D" id="1.10.10.10">
    <property type="entry name" value="Winged helix-like DNA-binding domain superfamily/Winged helix DNA-binding domain"/>
    <property type="match status" value="1"/>
</dbReference>
<keyword evidence="5" id="KW-0804">Transcription</keyword>
<dbReference type="InterPro" id="IPR000524">
    <property type="entry name" value="Tscrpt_reg_HTH_GntR"/>
</dbReference>
<dbReference type="Gene3D" id="3.90.1150.10">
    <property type="entry name" value="Aspartate Aminotransferase, domain 1"/>
    <property type="match status" value="1"/>
</dbReference>
<accession>A0AAW9RRR4</accession>
<dbReference type="InterPro" id="IPR036388">
    <property type="entry name" value="WH-like_DNA-bd_sf"/>
</dbReference>
<evidence type="ECO:0000313" key="8">
    <source>
        <dbReference type="Proteomes" id="UP001403385"/>
    </source>
</evidence>
<dbReference type="Proteomes" id="UP001403385">
    <property type="component" value="Unassembled WGS sequence"/>
</dbReference>
<dbReference type="InterPro" id="IPR004839">
    <property type="entry name" value="Aminotransferase_I/II_large"/>
</dbReference>
<dbReference type="InterPro" id="IPR015424">
    <property type="entry name" value="PyrdxlP-dep_Trfase"/>
</dbReference>
<keyword evidence="3" id="KW-0805">Transcription regulation</keyword>
<dbReference type="PANTHER" id="PTHR46577">
    <property type="entry name" value="HTH-TYPE TRANSCRIPTIONAL REGULATORY PROTEIN GABR"/>
    <property type="match status" value="1"/>
</dbReference>
<evidence type="ECO:0000256" key="5">
    <source>
        <dbReference type="ARBA" id="ARBA00023163"/>
    </source>
</evidence>
<organism evidence="7 8">
    <name type="scientific">Rapidithrix thailandica</name>
    <dbReference type="NCBI Taxonomy" id="413964"/>
    <lineage>
        <taxon>Bacteria</taxon>
        <taxon>Pseudomonadati</taxon>
        <taxon>Bacteroidota</taxon>
        <taxon>Cytophagia</taxon>
        <taxon>Cytophagales</taxon>
        <taxon>Flammeovirgaceae</taxon>
        <taxon>Rapidithrix</taxon>
    </lineage>
</organism>
<dbReference type="Gene3D" id="3.40.640.10">
    <property type="entry name" value="Type I PLP-dependent aspartate aminotransferase-like (Major domain)"/>
    <property type="match status" value="1"/>
</dbReference>
<name>A0AAW9RRR4_9BACT</name>
<evidence type="ECO:0000256" key="3">
    <source>
        <dbReference type="ARBA" id="ARBA00023015"/>
    </source>
</evidence>
<dbReference type="GO" id="GO:0008483">
    <property type="term" value="F:transaminase activity"/>
    <property type="evidence" value="ECO:0007669"/>
    <property type="project" value="UniProtKB-KW"/>
</dbReference>
<keyword evidence="7" id="KW-0808">Transferase</keyword>
<dbReference type="GO" id="GO:0003700">
    <property type="term" value="F:DNA-binding transcription factor activity"/>
    <property type="evidence" value="ECO:0007669"/>
    <property type="project" value="InterPro"/>
</dbReference>
<dbReference type="Pfam" id="PF00392">
    <property type="entry name" value="GntR"/>
    <property type="match status" value="1"/>
</dbReference>
<dbReference type="EMBL" id="JBDKWZ010000003">
    <property type="protein sequence ID" value="MEN7547617.1"/>
    <property type="molecule type" value="Genomic_DNA"/>
</dbReference>
<dbReference type="InterPro" id="IPR015422">
    <property type="entry name" value="PyrdxlP-dep_Trfase_small"/>
</dbReference>
<dbReference type="SUPFAM" id="SSF53383">
    <property type="entry name" value="PLP-dependent transferases"/>
    <property type="match status" value="1"/>
</dbReference>
<evidence type="ECO:0000256" key="2">
    <source>
        <dbReference type="ARBA" id="ARBA00022898"/>
    </source>
</evidence>
<dbReference type="Pfam" id="PF00155">
    <property type="entry name" value="Aminotran_1_2"/>
    <property type="match status" value="1"/>
</dbReference>